<protein>
    <submittedName>
        <fullName evidence="5">Sulfotransferase domain-containing protein</fullName>
    </submittedName>
</protein>
<dbReference type="Gene3D" id="3.40.50.300">
    <property type="entry name" value="P-loop containing nucleotide triphosphate hydrolases"/>
    <property type="match status" value="1"/>
</dbReference>
<dbReference type="EMBL" id="VYTZ01000012">
    <property type="protein sequence ID" value="KAA9375252.1"/>
    <property type="molecule type" value="Genomic_DNA"/>
</dbReference>
<keyword evidence="6" id="KW-1185">Reference proteome</keyword>
<dbReference type="InterPro" id="IPR000863">
    <property type="entry name" value="Sulfotransferase_dom"/>
</dbReference>
<dbReference type="GO" id="GO:0008146">
    <property type="term" value="F:sulfotransferase activity"/>
    <property type="evidence" value="ECO:0007669"/>
    <property type="project" value="InterPro"/>
</dbReference>
<comment type="caution">
    <text evidence="5">The sequence shown here is derived from an EMBL/GenBank/DDBJ whole genome shotgun (WGS) entry which is preliminary data.</text>
</comment>
<gene>
    <name evidence="5" type="ORF">F5972_28210</name>
</gene>
<dbReference type="SUPFAM" id="SSF52540">
    <property type="entry name" value="P-loop containing nucleoside triphosphate hydrolases"/>
    <property type="match status" value="1"/>
</dbReference>
<dbReference type="InterPro" id="IPR037359">
    <property type="entry name" value="NST/OST"/>
</dbReference>
<sequence>MSRSGPPPPGSTPPSTTWSASCETCRTRPIARASFFRPGTVEGATVTSVLKRSAHAVSFAAGRLTTEARVLPSFLIAGAQRCGTTSLYRALSRHPLVMKPVLRKGVHYFDMAYDRGLPWYRAHFPLVTTARALGRRHGGRVQAFESTPYYLFHPLAGARIAADLPGVKLIVLVRDPVERACSAHAHELARGYETEPSFERAVELEPLRLAGEIERLRDVPGYVSAAHRHHAYLARGRYAEQLARLEPLLGRDRILVLDSGRMFDDPGSAYDRVLEFLDLPRIGGVEFARHNARPRTGVVPESVRRRLIEHFEPWDALLVRWLGADPSWRR</sequence>
<name>A0A5J5JVJ8_9ACTN</name>
<organism evidence="5 6">
    <name type="scientific">Microbispora cellulosiformans</name>
    <dbReference type="NCBI Taxonomy" id="2614688"/>
    <lineage>
        <taxon>Bacteria</taxon>
        <taxon>Bacillati</taxon>
        <taxon>Actinomycetota</taxon>
        <taxon>Actinomycetes</taxon>
        <taxon>Streptosporangiales</taxon>
        <taxon>Streptosporangiaceae</taxon>
        <taxon>Microbispora</taxon>
    </lineage>
</organism>
<feature type="compositionally biased region" description="Pro residues" evidence="3">
    <location>
        <begin position="1"/>
        <end position="12"/>
    </location>
</feature>
<evidence type="ECO:0000259" key="4">
    <source>
        <dbReference type="Pfam" id="PF00685"/>
    </source>
</evidence>
<dbReference type="PROSITE" id="PS51257">
    <property type="entry name" value="PROKAR_LIPOPROTEIN"/>
    <property type="match status" value="1"/>
</dbReference>
<dbReference type="AlphaFoldDB" id="A0A5J5JVJ8"/>
<dbReference type="Proteomes" id="UP000327011">
    <property type="component" value="Unassembled WGS sequence"/>
</dbReference>
<keyword evidence="2" id="KW-0325">Glycoprotein</keyword>
<evidence type="ECO:0000256" key="3">
    <source>
        <dbReference type="SAM" id="MobiDB-lite"/>
    </source>
</evidence>
<dbReference type="PANTHER" id="PTHR10605">
    <property type="entry name" value="HEPARAN SULFATE SULFOTRANSFERASE"/>
    <property type="match status" value="1"/>
</dbReference>
<feature type="region of interest" description="Disordered" evidence="3">
    <location>
        <begin position="1"/>
        <end position="20"/>
    </location>
</feature>
<evidence type="ECO:0000256" key="2">
    <source>
        <dbReference type="ARBA" id="ARBA00023180"/>
    </source>
</evidence>
<feature type="domain" description="Sulfotransferase" evidence="4">
    <location>
        <begin position="73"/>
        <end position="280"/>
    </location>
</feature>
<dbReference type="InterPro" id="IPR027417">
    <property type="entry name" value="P-loop_NTPase"/>
</dbReference>
<evidence type="ECO:0000256" key="1">
    <source>
        <dbReference type="ARBA" id="ARBA00022679"/>
    </source>
</evidence>
<evidence type="ECO:0000313" key="6">
    <source>
        <dbReference type="Proteomes" id="UP000327011"/>
    </source>
</evidence>
<keyword evidence="1 5" id="KW-0808">Transferase</keyword>
<reference evidence="5 6" key="1">
    <citation type="submission" date="2019-09" db="EMBL/GenBank/DDBJ databases">
        <title>Screening of Novel Bioactive Compounds from Soil-Associated.</title>
        <authorList>
            <person name="Gong X."/>
        </authorList>
    </citation>
    <scope>NUCLEOTIDE SEQUENCE [LARGE SCALE GENOMIC DNA]</scope>
    <source>
        <strain evidence="5 6">Gxj-6</strain>
    </source>
</reference>
<evidence type="ECO:0000313" key="5">
    <source>
        <dbReference type="EMBL" id="KAA9375252.1"/>
    </source>
</evidence>
<dbReference type="Pfam" id="PF00685">
    <property type="entry name" value="Sulfotransfer_1"/>
    <property type="match status" value="1"/>
</dbReference>
<dbReference type="PANTHER" id="PTHR10605:SF56">
    <property type="entry name" value="BIFUNCTIONAL HEPARAN SULFATE N-DEACETYLASE_N-SULFOTRANSFERASE"/>
    <property type="match status" value="1"/>
</dbReference>
<accession>A0A5J5JVJ8</accession>
<proteinExistence type="predicted"/>